<dbReference type="HOGENOM" id="CLU_088650_0_0_1"/>
<feature type="region of interest" description="Disordered" evidence="1">
    <location>
        <begin position="1"/>
        <end position="26"/>
    </location>
</feature>
<protein>
    <submittedName>
        <fullName evidence="2">Uncharacterized protein</fullName>
    </submittedName>
</protein>
<organism evidence="2 3">
    <name type="scientific">Hebeloma cylindrosporum</name>
    <dbReference type="NCBI Taxonomy" id="76867"/>
    <lineage>
        <taxon>Eukaryota</taxon>
        <taxon>Fungi</taxon>
        <taxon>Dikarya</taxon>
        <taxon>Basidiomycota</taxon>
        <taxon>Agaricomycotina</taxon>
        <taxon>Agaricomycetes</taxon>
        <taxon>Agaricomycetidae</taxon>
        <taxon>Agaricales</taxon>
        <taxon>Agaricineae</taxon>
        <taxon>Hymenogastraceae</taxon>
        <taxon>Hebeloma</taxon>
    </lineage>
</organism>
<gene>
    <name evidence="2" type="ORF">M413DRAFT_420183</name>
</gene>
<name>A0A0C2YCN5_HEBCY</name>
<dbReference type="OrthoDB" id="2662268at2759"/>
<proteinExistence type="predicted"/>
<dbReference type="AlphaFoldDB" id="A0A0C2YCN5"/>
<evidence type="ECO:0000313" key="2">
    <source>
        <dbReference type="EMBL" id="KIM38772.1"/>
    </source>
</evidence>
<dbReference type="Proteomes" id="UP000053424">
    <property type="component" value="Unassembled WGS sequence"/>
</dbReference>
<evidence type="ECO:0000256" key="1">
    <source>
        <dbReference type="SAM" id="MobiDB-lite"/>
    </source>
</evidence>
<accession>A0A0C2YCN5</accession>
<reference evidence="2 3" key="1">
    <citation type="submission" date="2014-04" db="EMBL/GenBank/DDBJ databases">
        <authorList>
            <consortium name="DOE Joint Genome Institute"/>
            <person name="Kuo A."/>
            <person name="Gay G."/>
            <person name="Dore J."/>
            <person name="Kohler A."/>
            <person name="Nagy L.G."/>
            <person name="Floudas D."/>
            <person name="Copeland A."/>
            <person name="Barry K.W."/>
            <person name="Cichocki N."/>
            <person name="Veneault-Fourrey C."/>
            <person name="LaButti K."/>
            <person name="Lindquist E.A."/>
            <person name="Lipzen A."/>
            <person name="Lundell T."/>
            <person name="Morin E."/>
            <person name="Murat C."/>
            <person name="Sun H."/>
            <person name="Tunlid A."/>
            <person name="Henrissat B."/>
            <person name="Grigoriev I.V."/>
            <person name="Hibbett D.S."/>
            <person name="Martin F."/>
            <person name="Nordberg H.P."/>
            <person name="Cantor M.N."/>
            <person name="Hua S.X."/>
        </authorList>
    </citation>
    <scope>NUCLEOTIDE SEQUENCE [LARGE SCALE GENOMIC DNA]</scope>
    <source>
        <strain evidence="3">h7</strain>
    </source>
</reference>
<reference evidence="3" key="2">
    <citation type="submission" date="2015-01" db="EMBL/GenBank/DDBJ databases">
        <title>Evolutionary Origins and Diversification of the Mycorrhizal Mutualists.</title>
        <authorList>
            <consortium name="DOE Joint Genome Institute"/>
            <consortium name="Mycorrhizal Genomics Consortium"/>
            <person name="Kohler A."/>
            <person name="Kuo A."/>
            <person name="Nagy L.G."/>
            <person name="Floudas D."/>
            <person name="Copeland A."/>
            <person name="Barry K.W."/>
            <person name="Cichocki N."/>
            <person name="Veneault-Fourrey C."/>
            <person name="LaButti K."/>
            <person name="Lindquist E.A."/>
            <person name="Lipzen A."/>
            <person name="Lundell T."/>
            <person name="Morin E."/>
            <person name="Murat C."/>
            <person name="Riley R."/>
            <person name="Ohm R."/>
            <person name="Sun H."/>
            <person name="Tunlid A."/>
            <person name="Henrissat B."/>
            <person name="Grigoriev I.V."/>
            <person name="Hibbett D.S."/>
            <person name="Martin F."/>
        </authorList>
    </citation>
    <scope>NUCLEOTIDE SEQUENCE [LARGE SCALE GENOMIC DNA]</scope>
    <source>
        <strain evidence="3">h7</strain>
    </source>
</reference>
<sequence length="199" mass="21752">MSGYVNPLHGHVSPGQHSGYSSLGGAMPAGGQASLRRGFRLPQPAYVPKSKWHSATGRPNHPEIQFRMKGTASDPVPMRDLSARRVPGIFGMINGGEDRVLQASGLTRITLRILWPGYESVEWARSIEVAADGPITRARLGQMVAQNFSRFIEANRGARSSNASYHIGQNGIRFDHLYLVSIQNVSEDSWQAEVVVNMG</sequence>
<dbReference type="EMBL" id="KN831789">
    <property type="protein sequence ID" value="KIM38772.1"/>
    <property type="molecule type" value="Genomic_DNA"/>
</dbReference>
<keyword evidence="3" id="KW-1185">Reference proteome</keyword>
<evidence type="ECO:0000313" key="3">
    <source>
        <dbReference type="Proteomes" id="UP000053424"/>
    </source>
</evidence>